<keyword evidence="1" id="KW-0472">Membrane</keyword>
<dbReference type="eggNOG" id="ENOG502QQ21">
    <property type="taxonomic scope" value="Eukaryota"/>
</dbReference>
<dbReference type="PANTHER" id="PTHR12242:SF38">
    <property type="entry name" value="TRANSMEMBRANE PROTEIN"/>
    <property type="match status" value="1"/>
</dbReference>
<gene>
    <name evidence="2" type="ORF">L484_013859</name>
</gene>
<protein>
    <recommendedName>
        <fullName evidence="4">Transmembrane protein</fullName>
    </recommendedName>
</protein>
<keyword evidence="1" id="KW-0812">Transmembrane</keyword>
<evidence type="ECO:0008006" key="4">
    <source>
        <dbReference type="Google" id="ProtNLM"/>
    </source>
</evidence>
<feature type="transmembrane region" description="Helical" evidence="1">
    <location>
        <begin position="12"/>
        <end position="34"/>
    </location>
</feature>
<dbReference type="AlphaFoldDB" id="W9QNH1"/>
<dbReference type="EMBL" id="KE343864">
    <property type="protein sequence ID" value="EXB44441.1"/>
    <property type="molecule type" value="Genomic_DNA"/>
</dbReference>
<feature type="transmembrane region" description="Helical" evidence="1">
    <location>
        <begin position="230"/>
        <end position="256"/>
    </location>
</feature>
<evidence type="ECO:0000313" key="3">
    <source>
        <dbReference type="Proteomes" id="UP000030645"/>
    </source>
</evidence>
<feature type="transmembrane region" description="Helical" evidence="1">
    <location>
        <begin position="171"/>
        <end position="191"/>
    </location>
</feature>
<reference evidence="3" key="1">
    <citation type="submission" date="2013-01" db="EMBL/GenBank/DDBJ databases">
        <title>Draft Genome Sequence of a Mulberry Tree, Morus notabilis C.K. Schneid.</title>
        <authorList>
            <person name="He N."/>
            <person name="Zhao S."/>
        </authorList>
    </citation>
    <scope>NUCLEOTIDE SEQUENCE</scope>
</reference>
<dbReference type="PANTHER" id="PTHR12242">
    <property type="entry name" value="OS02G0130600 PROTEIN-RELATED"/>
    <property type="match status" value="1"/>
</dbReference>
<feature type="transmembrane region" description="Helical" evidence="1">
    <location>
        <begin position="65"/>
        <end position="93"/>
    </location>
</feature>
<evidence type="ECO:0000256" key="1">
    <source>
        <dbReference type="SAM" id="Phobius"/>
    </source>
</evidence>
<feature type="transmembrane region" description="Helical" evidence="1">
    <location>
        <begin position="197"/>
        <end position="218"/>
    </location>
</feature>
<sequence>MSKQQKGLEYWVQWQVPVCAAIIVIPAMVALNYIKNQNNKKNHTVLRSFDLWNSCWRNLNPLWLLLYRAFSFLFLASLLYNMVAITGAFAFFFYTQWTFALVVLYFAVATGVSAYGCWMSRKKVPSEDGASTYTEEEFKDKIKLQSAHAQKEIHQNAGSWGSLMQAMYQTCAGASVLTDLVFWCLLVPLLANVQFELTLLIGAIHTVNAVSLIGDTALNGLPFTWSGFAYFALWSCLYITFQWIVHACGFMTWWPYPFLELNTPLAPLWYFGMALFHVPCYGIYAMIVKAKNSFLPRLFPRAFVRLN</sequence>
<dbReference type="GO" id="GO:0016020">
    <property type="term" value="C:membrane"/>
    <property type="evidence" value="ECO:0007669"/>
    <property type="project" value="TreeGrafter"/>
</dbReference>
<proteinExistence type="predicted"/>
<feature type="transmembrane region" description="Helical" evidence="1">
    <location>
        <begin position="99"/>
        <end position="118"/>
    </location>
</feature>
<accession>W9QNH1</accession>
<dbReference type="KEGG" id="mnt:21397022"/>
<name>W9QNH1_9ROSA</name>
<dbReference type="OrthoDB" id="419711at2759"/>
<keyword evidence="3" id="KW-1185">Reference proteome</keyword>
<dbReference type="Proteomes" id="UP000030645">
    <property type="component" value="Unassembled WGS sequence"/>
</dbReference>
<evidence type="ECO:0000313" key="2">
    <source>
        <dbReference type="EMBL" id="EXB44441.1"/>
    </source>
</evidence>
<organism evidence="2 3">
    <name type="scientific">Morus notabilis</name>
    <dbReference type="NCBI Taxonomy" id="981085"/>
    <lineage>
        <taxon>Eukaryota</taxon>
        <taxon>Viridiplantae</taxon>
        <taxon>Streptophyta</taxon>
        <taxon>Embryophyta</taxon>
        <taxon>Tracheophyta</taxon>
        <taxon>Spermatophyta</taxon>
        <taxon>Magnoliopsida</taxon>
        <taxon>eudicotyledons</taxon>
        <taxon>Gunneridae</taxon>
        <taxon>Pentapetalae</taxon>
        <taxon>rosids</taxon>
        <taxon>fabids</taxon>
        <taxon>Rosales</taxon>
        <taxon>Moraceae</taxon>
        <taxon>Moreae</taxon>
        <taxon>Morus</taxon>
    </lineage>
</organism>
<keyword evidence="1" id="KW-1133">Transmembrane helix</keyword>
<feature type="transmembrane region" description="Helical" evidence="1">
    <location>
        <begin position="268"/>
        <end position="287"/>
    </location>
</feature>